<keyword evidence="2" id="KW-1185">Reference proteome</keyword>
<organism evidence="1 2">
    <name type="scientific">Motilimonas cestriensis</name>
    <dbReference type="NCBI Taxonomy" id="2742685"/>
    <lineage>
        <taxon>Bacteria</taxon>
        <taxon>Pseudomonadati</taxon>
        <taxon>Pseudomonadota</taxon>
        <taxon>Gammaproteobacteria</taxon>
        <taxon>Alteromonadales</taxon>
        <taxon>Alteromonadales genera incertae sedis</taxon>
        <taxon>Motilimonas</taxon>
    </lineage>
</organism>
<proteinExistence type="predicted"/>
<evidence type="ECO:0000313" key="1">
    <source>
        <dbReference type="EMBL" id="MCE2594156.1"/>
    </source>
</evidence>
<name>A0ABS8W8S1_9GAMM</name>
<dbReference type="EMBL" id="JAIMJA010000004">
    <property type="protein sequence ID" value="MCE2594156.1"/>
    <property type="molecule type" value="Genomic_DNA"/>
</dbReference>
<protein>
    <submittedName>
        <fullName evidence="1">Uncharacterized protein</fullName>
    </submittedName>
</protein>
<reference evidence="1 2" key="1">
    <citation type="journal article" date="2022" name="Environ. Microbiol. Rep.">
        <title>Eco-phylogenetic analyses reveal divergent evolution of vitamin B12 metabolism in the marine bacterial family 'Psychromonadaceae'.</title>
        <authorList>
            <person name="Jin X."/>
            <person name="Yang Y."/>
            <person name="Cao H."/>
            <person name="Gao B."/>
            <person name="Zhao Z."/>
        </authorList>
    </citation>
    <scope>NUCLEOTIDE SEQUENCE [LARGE SCALE GENOMIC DNA]</scope>
    <source>
        <strain evidence="1 2">MKS20</strain>
    </source>
</reference>
<accession>A0ABS8W8S1</accession>
<sequence length="161" mass="17983">MTRTSLQKHQAVSIPHAIELCLEVARKKKNFSIDRVADGMGLANKWIIYKWMESGRLPALMIRPLEQTCGADFVTRYLGHAAHKLLIDIPTGRSVKPVDINVLHASFSQGITLLLSFYEGVANQAETIAALNQLMEGVAWHHKNVEQHSQPQLDLCGDDNE</sequence>
<evidence type="ECO:0000313" key="2">
    <source>
        <dbReference type="Proteomes" id="UP001201273"/>
    </source>
</evidence>
<dbReference type="Proteomes" id="UP001201273">
    <property type="component" value="Unassembled WGS sequence"/>
</dbReference>
<dbReference type="RefSeq" id="WP_233051736.1">
    <property type="nucleotide sequence ID" value="NZ_JAIMJA010000004.1"/>
</dbReference>
<comment type="caution">
    <text evidence="1">The sequence shown here is derived from an EMBL/GenBank/DDBJ whole genome shotgun (WGS) entry which is preliminary data.</text>
</comment>
<gene>
    <name evidence="1" type="ORF">K6Y31_04940</name>
</gene>